<comment type="caution">
    <text evidence="2">The sequence shown here is derived from an EMBL/GenBank/DDBJ whole genome shotgun (WGS) entry which is preliminary data.</text>
</comment>
<dbReference type="GO" id="GO:0046872">
    <property type="term" value="F:metal ion binding"/>
    <property type="evidence" value="ECO:0007669"/>
    <property type="project" value="InterPro"/>
</dbReference>
<name>A0A849HLT0_9MICO</name>
<protein>
    <submittedName>
        <fullName evidence="2">Maleylpyruvate isomerase family mycothiol-dependent enzyme</fullName>
    </submittedName>
</protein>
<gene>
    <name evidence="2" type="ORF">HJG52_15195</name>
</gene>
<feature type="domain" description="Mycothiol-dependent maleylpyruvate isomerase metal-binding" evidence="1">
    <location>
        <begin position="19"/>
        <end position="160"/>
    </location>
</feature>
<dbReference type="Proteomes" id="UP000588586">
    <property type="component" value="Unassembled WGS sequence"/>
</dbReference>
<keyword evidence="2" id="KW-0413">Isomerase</keyword>
<dbReference type="RefSeq" id="WP_171244450.1">
    <property type="nucleotide sequence ID" value="NZ_JABEPQ010000003.1"/>
</dbReference>
<reference evidence="2 3" key="1">
    <citation type="submission" date="2020-04" db="EMBL/GenBank/DDBJ databases">
        <title>Knoellia sp. isolate from air conditioner.</title>
        <authorList>
            <person name="Chea S."/>
            <person name="Kim D.-U."/>
        </authorList>
    </citation>
    <scope>NUCLEOTIDE SEQUENCE [LARGE SCALE GENOMIC DNA]</scope>
    <source>
        <strain evidence="2 3">DB2414S</strain>
    </source>
</reference>
<dbReference type="GO" id="GO:0016853">
    <property type="term" value="F:isomerase activity"/>
    <property type="evidence" value="ECO:0007669"/>
    <property type="project" value="UniProtKB-KW"/>
</dbReference>
<dbReference type="Pfam" id="PF11716">
    <property type="entry name" value="MDMPI_N"/>
    <property type="match status" value="1"/>
</dbReference>
<organism evidence="2 3">
    <name type="scientific">Knoellia koreensis</name>
    <dbReference type="NCBI Taxonomy" id="2730921"/>
    <lineage>
        <taxon>Bacteria</taxon>
        <taxon>Bacillati</taxon>
        <taxon>Actinomycetota</taxon>
        <taxon>Actinomycetes</taxon>
        <taxon>Micrococcales</taxon>
        <taxon>Intrasporangiaceae</taxon>
        <taxon>Knoellia</taxon>
    </lineage>
</organism>
<dbReference type="Gene3D" id="1.20.120.450">
    <property type="entry name" value="dinb family like domain"/>
    <property type="match status" value="1"/>
</dbReference>
<keyword evidence="3" id="KW-1185">Reference proteome</keyword>
<accession>A0A849HLT0</accession>
<evidence type="ECO:0000259" key="1">
    <source>
        <dbReference type="Pfam" id="PF11716"/>
    </source>
</evidence>
<sequence>MPQHPAAPEDFPGLVEAYRQATQAVIDLGHSCSDADFDRPTAAPGWTVKDQVSHVVGLESWMRSGSQPRVEVPDYPHVRNELGRFTEVAVEQRRRVRGDKVVAELETVLAQRMDDLTGGPDATEPVDSTRVVRTPLGDRPLIDALRIRTLDIWTHEQDIRQALGRPGDLDSGGAAVFVDVLFSVFPRLVARDAAVPPGNVVILEVTGPVKGRAGVWVEQSDDGLPRGIPLFSGVAHDGDPDDVFTTITASTDAVTRRAAGRGTVDDIHWTAQGDEHVARRVLENLVFVS</sequence>
<evidence type="ECO:0000313" key="2">
    <source>
        <dbReference type="EMBL" id="NNM47341.1"/>
    </source>
</evidence>
<dbReference type="AlphaFoldDB" id="A0A849HLT0"/>
<dbReference type="EMBL" id="JABEPQ010000003">
    <property type="protein sequence ID" value="NNM47341.1"/>
    <property type="molecule type" value="Genomic_DNA"/>
</dbReference>
<dbReference type="SUPFAM" id="SSF109854">
    <property type="entry name" value="DinB/YfiT-like putative metalloenzymes"/>
    <property type="match status" value="1"/>
</dbReference>
<dbReference type="NCBIfam" id="TIGR03083">
    <property type="entry name" value="maleylpyruvate isomerase family mycothiol-dependent enzyme"/>
    <property type="match status" value="1"/>
</dbReference>
<keyword evidence="2" id="KW-0670">Pyruvate</keyword>
<proteinExistence type="predicted"/>
<dbReference type="InterPro" id="IPR034660">
    <property type="entry name" value="DinB/YfiT-like"/>
</dbReference>
<evidence type="ECO:0000313" key="3">
    <source>
        <dbReference type="Proteomes" id="UP000588586"/>
    </source>
</evidence>
<dbReference type="InterPro" id="IPR017517">
    <property type="entry name" value="Maleyloyr_isom"/>
</dbReference>
<dbReference type="InterPro" id="IPR024344">
    <property type="entry name" value="MDMPI_metal-binding"/>
</dbReference>